<gene>
    <name evidence="2" type="ORF">B7R54_05865</name>
</gene>
<organism evidence="2 3">
    <name type="scientific">Subtercola boreus</name>
    <dbReference type="NCBI Taxonomy" id="120213"/>
    <lineage>
        <taxon>Bacteria</taxon>
        <taxon>Bacillati</taxon>
        <taxon>Actinomycetota</taxon>
        <taxon>Actinomycetes</taxon>
        <taxon>Micrococcales</taxon>
        <taxon>Microbacteriaceae</taxon>
        <taxon>Subtercola</taxon>
    </lineage>
</organism>
<accession>A0A3E0VGN7</accession>
<evidence type="ECO:0000313" key="3">
    <source>
        <dbReference type="Proteomes" id="UP000256486"/>
    </source>
</evidence>
<sequence length="798" mass="86725">MLTPCFSAWSSDRPASNRSSTIVASGLRFRLDETRIREFLMGESLYGDPSLALRELYQNALDACRLAVARLTYLQLEPEVCSPARPRIEVVQGFSDDGRAFVDCIDRGAGMGVEELSLAFCQAGVRASDLVDRSAEAADFAAADPPVELWLNSRFGIGVMSYFMIAEHVDVSTARLNRDGSIGRLLTLHIPGPAEEFEIVDHGLAESHGTRVRLWLKPGSQVSAVSTLRDLVFVCPFTLHASDKRGLEHRWIPHELNRASTSQPGADFSSAVPGVPGRLWWIAGIGTVLADGIWAQGWLHGMVVSLEGTTRPQLTADRTKIVRMDHNAIESLAVAAAASAVDEAWAIVGTPGWLGAATQHQHRVADAVIELAADRGLGIRLPSGSVPLSVTGYLAGDEDTSAGLASRSVLAWRFSRLAAGGHYLGIGVPRGSAEVLPARPSDAILLGVMHYTYRHGTGLETSDWFGDATSIYEAERHLEIPLRDVVSRARRLGLTVPPGADGLPDTTEMVRTALSFSRRQRKNDTFRPLGLFDIVQTSWEHGVMPSEVVAELEAHSIAVDPSVHSMLEKTLEAAHLIAASTQFNGVAPWLCASDVVGLSHVLRVAGVTGQACSEVVRCLRELGFSDLPAFRLDGVEPSADDVRMLSVDLDGRTPFIDAAQPVRHSHLVKAAKELKVLQNVLEERFAQFGVTFLAPAEEPRDLGRLSKKELFSHLGLTGARRDLVLPRHLEIMSLDADGRAPWLNPAERIPAWTVASFALSQNRTLDAVIADCLWLGYTVEDPRTVERVRVPGPEHALR</sequence>
<dbReference type="Proteomes" id="UP000256486">
    <property type="component" value="Unassembled WGS sequence"/>
</dbReference>
<dbReference type="AlphaFoldDB" id="A0A3E0VGN7"/>
<dbReference type="SUPFAM" id="SSF55874">
    <property type="entry name" value="ATPase domain of HSP90 chaperone/DNA topoisomerase II/histidine kinase"/>
    <property type="match status" value="1"/>
</dbReference>
<dbReference type="InterPro" id="IPR056507">
    <property type="entry name" value="wHTH-HSP90_Na-assoc"/>
</dbReference>
<evidence type="ECO:0000259" key="1">
    <source>
        <dbReference type="Pfam" id="PF24410"/>
    </source>
</evidence>
<protein>
    <recommendedName>
        <fullName evidence="1">wHTH-Hsp90 Na associated domain-containing protein</fullName>
    </recommendedName>
</protein>
<proteinExistence type="predicted"/>
<feature type="domain" description="wHTH-Hsp90 Na associated" evidence="1">
    <location>
        <begin position="636"/>
        <end position="689"/>
    </location>
</feature>
<dbReference type="RefSeq" id="WP_116414207.1">
    <property type="nucleotide sequence ID" value="NZ_NBWZ01000001.1"/>
</dbReference>
<dbReference type="EMBL" id="NBWZ01000001">
    <property type="protein sequence ID" value="RFA08805.1"/>
    <property type="molecule type" value="Genomic_DNA"/>
</dbReference>
<evidence type="ECO:0000313" key="2">
    <source>
        <dbReference type="EMBL" id="RFA08805.1"/>
    </source>
</evidence>
<dbReference type="Gene3D" id="3.30.565.10">
    <property type="entry name" value="Histidine kinase-like ATPase, C-terminal domain"/>
    <property type="match status" value="1"/>
</dbReference>
<comment type="caution">
    <text evidence="2">The sequence shown here is derived from an EMBL/GenBank/DDBJ whole genome shotgun (WGS) entry which is preliminary data.</text>
</comment>
<name>A0A3E0VGN7_9MICO</name>
<reference evidence="2 3" key="1">
    <citation type="submission" date="2017-04" db="EMBL/GenBank/DDBJ databases">
        <title>Comparative genome analysis of Subtercola boreus.</title>
        <authorList>
            <person name="Cho Y.-J."/>
            <person name="Cho A."/>
            <person name="Kim O.-S."/>
            <person name="Lee J.-I."/>
        </authorList>
    </citation>
    <scope>NUCLEOTIDE SEQUENCE [LARGE SCALE GENOMIC DNA]</scope>
    <source>
        <strain evidence="2 3">K300</strain>
    </source>
</reference>
<dbReference type="InterPro" id="IPR036890">
    <property type="entry name" value="HATPase_C_sf"/>
</dbReference>
<dbReference type="OrthoDB" id="9802640at2"/>
<keyword evidence="3" id="KW-1185">Reference proteome</keyword>
<dbReference type="Pfam" id="PF24410">
    <property type="entry name" value="wHTH-HSP90_Na-assoc"/>
    <property type="match status" value="2"/>
</dbReference>
<feature type="domain" description="wHTH-Hsp90 Na associated" evidence="1">
    <location>
        <begin position="575"/>
        <end position="624"/>
    </location>
</feature>